<organism evidence="2 3">
    <name type="scientific">Candidatus Opimibacter skivensis</name>
    <dbReference type="NCBI Taxonomy" id="2982028"/>
    <lineage>
        <taxon>Bacteria</taxon>
        <taxon>Pseudomonadati</taxon>
        <taxon>Bacteroidota</taxon>
        <taxon>Saprospiria</taxon>
        <taxon>Saprospirales</taxon>
        <taxon>Saprospiraceae</taxon>
        <taxon>Candidatus Opimibacter</taxon>
    </lineage>
</organism>
<evidence type="ECO:0000256" key="1">
    <source>
        <dbReference type="SAM" id="Phobius"/>
    </source>
</evidence>
<reference evidence="2 3" key="1">
    <citation type="submission" date="2020-10" db="EMBL/GenBank/DDBJ databases">
        <title>Connecting structure to function with the recovery of over 1000 high-quality activated sludge metagenome-assembled genomes encoding full-length rRNA genes using long-read sequencing.</title>
        <authorList>
            <person name="Singleton C.M."/>
            <person name="Petriglieri F."/>
            <person name="Kristensen J.M."/>
            <person name="Kirkegaard R.H."/>
            <person name="Michaelsen T.Y."/>
            <person name="Andersen M.H."/>
            <person name="Karst S.M."/>
            <person name="Dueholm M.S."/>
            <person name="Nielsen P.H."/>
            <person name="Albertsen M."/>
        </authorList>
    </citation>
    <scope>NUCLEOTIDE SEQUENCE [LARGE SCALE GENOMIC DNA]</scope>
    <source>
        <strain evidence="2">Ribe_18-Q3-R11-54_MAXAC.273</strain>
    </source>
</reference>
<feature type="transmembrane region" description="Helical" evidence="1">
    <location>
        <begin position="15"/>
        <end position="35"/>
    </location>
</feature>
<evidence type="ECO:0008006" key="4">
    <source>
        <dbReference type="Google" id="ProtNLM"/>
    </source>
</evidence>
<accession>A0A9D7XLN1</accession>
<gene>
    <name evidence="2" type="ORF">IPP15_02520</name>
</gene>
<sequence>MTEESRLITIFQKPLNQAALVVGIMIVFSLIDKAMPHQYELLEVNSGTWIIGTAMIFCFIILNAIVAFRTDIILPYWSKSISLFIGLLVVTYAWCYLLSGKHIDDAGGFSWLWIVLTMSYLVFFVIARSMKRIVDLANDQDKKLRGEE</sequence>
<feature type="transmembrane region" description="Helical" evidence="1">
    <location>
        <begin position="111"/>
        <end position="127"/>
    </location>
</feature>
<dbReference type="EMBL" id="JADKGY010000001">
    <property type="protein sequence ID" value="MBK9981294.1"/>
    <property type="molecule type" value="Genomic_DNA"/>
</dbReference>
<comment type="caution">
    <text evidence="2">The sequence shown here is derived from an EMBL/GenBank/DDBJ whole genome shotgun (WGS) entry which is preliminary data.</text>
</comment>
<proteinExistence type="predicted"/>
<dbReference type="Proteomes" id="UP000808337">
    <property type="component" value="Unassembled WGS sequence"/>
</dbReference>
<evidence type="ECO:0000313" key="2">
    <source>
        <dbReference type="EMBL" id="MBK9981294.1"/>
    </source>
</evidence>
<protein>
    <recommendedName>
        <fullName evidence="4">DUF3021 domain-containing protein</fullName>
    </recommendedName>
</protein>
<dbReference type="AlphaFoldDB" id="A0A9D7XLN1"/>
<keyword evidence="1" id="KW-1133">Transmembrane helix</keyword>
<name>A0A9D7XLN1_9BACT</name>
<keyword evidence="1" id="KW-0812">Transmembrane</keyword>
<evidence type="ECO:0000313" key="3">
    <source>
        <dbReference type="Proteomes" id="UP000808337"/>
    </source>
</evidence>
<feature type="transmembrane region" description="Helical" evidence="1">
    <location>
        <begin position="47"/>
        <end position="68"/>
    </location>
</feature>
<feature type="transmembrane region" description="Helical" evidence="1">
    <location>
        <begin position="80"/>
        <end position="99"/>
    </location>
</feature>
<keyword evidence="1" id="KW-0472">Membrane</keyword>